<dbReference type="GeneID" id="64704937"/>
<keyword evidence="6" id="KW-1185">Reference proteome</keyword>
<reference evidence="5" key="1">
    <citation type="journal article" date="2020" name="New Phytol.">
        <title>Comparative genomics reveals dynamic genome evolution in host specialist ectomycorrhizal fungi.</title>
        <authorList>
            <person name="Lofgren L.A."/>
            <person name="Nguyen N.H."/>
            <person name="Vilgalys R."/>
            <person name="Ruytinx J."/>
            <person name="Liao H.L."/>
            <person name="Branco S."/>
            <person name="Kuo A."/>
            <person name="LaButti K."/>
            <person name="Lipzen A."/>
            <person name="Andreopoulos W."/>
            <person name="Pangilinan J."/>
            <person name="Riley R."/>
            <person name="Hundley H."/>
            <person name="Na H."/>
            <person name="Barry K."/>
            <person name="Grigoriev I.V."/>
            <person name="Stajich J.E."/>
            <person name="Kennedy P.G."/>
        </authorList>
    </citation>
    <scope>NUCLEOTIDE SEQUENCE</scope>
    <source>
        <strain evidence="5">FC423</strain>
    </source>
</reference>
<dbReference type="InterPro" id="IPR001680">
    <property type="entry name" value="WD40_rpt"/>
</dbReference>
<evidence type="ECO:0008006" key="7">
    <source>
        <dbReference type="Google" id="ProtNLM"/>
    </source>
</evidence>
<feature type="repeat" description="WD" evidence="3">
    <location>
        <begin position="99"/>
        <end position="134"/>
    </location>
</feature>
<proteinExistence type="predicted"/>
<dbReference type="PROSITE" id="PS00678">
    <property type="entry name" value="WD_REPEATS_1"/>
    <property type="match status" value="1"/>
</dbReference>
<feature type="compositionally biased region" description="Polar residues" evidence="4">
    <location>
        <begin position="1076"/>
        <end position="1107"/>
    </location>
</feature>
<dbReference type="PROSITE" id="PS50294">
    <property type="entry name" value="WD_REPEATS_REGION"/>
    <property type="match status" value="3"/>
</dbReference>
<feature type="repeat" description="WD" evidence="3">
    <location>
        <begin position="56"/>
        <end position="97"/>
    </location>
</feature>
<feature type="repeat" description="WD" evidence="3">
    <location>
        <begin position="228"/>
        <end position="269"/>
    </location>
</feature>
<accession>A0A9P7ESW2</accession>
<dbReference type="CDD" id="cd00200">
    <property type="entry name" value="WD40"/>
    <property type="match status" value="1"/>
</dbReference>
<feature type="repeat" description="WD" evidence="3">
    <location>
        <begin position="269"/>
        <end position="300"/>
    </location>
</feature>
<comment type="caution">
    <text evidence="5">The sequence shown here is derived from an EMBL/GenBank/DDBJ whole genome shotgun (WGS) entry which is preliminary data.</text>
</comment>
<name>A0A9P7ESW2_9AGAM</name>
<evidence type="ECO:0000313" key="6">
    <source>
        <dbReference type="Proteomes" id="UP000823399"/>
    </source>
</evidence>
<evidence type="ECO:0000256" key="3">
    <source>
        <dbReference type="PROSITE-ProRule" id="PRU00221"/>
    </source>
</evidence>
<dbReference type="SMART" id="SM00320">
    <property type="entry name" value="WD40"/>
    <property type="match status" value="7"/>
</dbReference>
<dbReference type="PANTHER" id="PTHR19848">
    <property type="entry name" value="WD40 REPEAT PROTEIN"/>
    <property type="match status" value="1"/>
</dbReference>
<dbReference type="InterPro" id="IPR015943">
    <property type="entry name" value="WD40/YVTN_repeat-like_dom_sf"/>
</dbReference>
<dbReference type="EMBL" id="JABBWM010000145">
    <property type="protein sequence ID" value="KAG2086453.1"/>
    <property type="molecule type" value="Genomic_DNA"/>
</dbReference>
<dbReference type="OrthoDB" id="2690521at2759"/>
<dbReference type="InterPro" id="IPR011990">
    <property type="entry name" value="TPR-like_helical_dom_sf"/>
</dbReference>
<keyword evidence="2" id="KW-0677">Repeat</keyword>
<dbReference type="Gene3D" id="2.130.10.10">
    <property type="entry name" value="YVTN repeat-like/Quinoprotein amine dehydrogenase"/>
    <property type="match status" value="2"/>
</dbReference>
<organism evidence="5 6">
    <name type="scientific">Suillus discolor</name>
    <dbReference type="NCBI Taxonomy" id="1912936"/>
    <lineage>
        <taxon>Eukaryota</taxon>
        <taxon>Fungi</taxon>
        <taxon>Dikarya</taxon>
        <taxon>Basidiomycota</taxon>
        <taxon>Agaricomycotina</taxon>
        <taxon>Agaricomycetes</taxon>
        <taxon>Agaricomycetidae</taxon>
        <taxon>Boletales</taxon>
        <taxon>Suillineae</taxon>
        <taxon>Suillaceae</taxon>
        <taxon>Suillus</taxon>
    </lineage>
</organism>
<dbReference type="RefSeq" id="XP_041284914.1">
    <property type="nucleotide sequence ID" value="XM_041442678.1"/>
</dbReference>
<dbReference type="AlphaFoldDB" id="A0A9P7ESW2"/>
<dbReference type="SUPFAM" id="SSF50978">
    <property type="entry name" value="WD40 repeat-like"/>
    <property type="match status" value="1"/>
</dbReference>
<dbReference type="PANTHER" id="PTHR19848:SF8">
    <property type="entry name" value="F-BOX AND WD REPEAT DOMAIN CONTAINING 7"/>
    <property type="match status" value="1"/>
</dbReference>
<dbReference type="InterPro" id="IPR020472">
    <property type="entry name" value="WD40_PAC1"/>
</dbReference>
<feature type="region of interest" description="Disordered" evidence="4">
    <location>
        <begin position="1076"/>
        <end position="1158"/>
    </location>
</feature>
<dbReference type="InterPro" id="IPR036322">
    <property type="entry name" value="WD40_repeat_dom_sf"/>
</dbReference>
<evidence type="ECO:0000256" key="2">
    <source>
        <dbReference type="ARBA" id="ARBA00022737"/>
    </source>
</evidence>
<evidence type="ECO:0000256" key="1">
    <source>
        <dbReference type="ARBA" id="ARBA00022574"/>
    </source>
</evidence>
<dbReference type="PRINTS" id="PR00320">
    <property type="entry name" value="GPROTEINBRPT"/>
</dbReference>
<evidence type="ECO:0000313" key="5">
    <source>
        <dbReference type="EMBL" id="KAG2086453.1"/>
    </source>
</evidence>
<dbReference type="PROSITE" id="PS50082">
    <property type="entry name" value="WD_REPEATS_2"/>
    <property type="match status" value="5"/>
</dbReference>
<evidence type="ECO:0000256" key="4">
    <source>
        <dbReference type="SAM" id="MobiDB-lite"/>
    </source>
</evidence>
<dbReference type="InterPro" id="IPR019775">
    <property type="entry name" value="WD40_repeat_CS"/>
</dbReference>
<dbReference type="SUPFAM" id="SSF48452">
    <property type="entry name" value="TPR-like"/>
    <property type="match status" value="1"/>
</dbReference>
<protein>
    <recommendedName>
        <fullName evidence="7">WD40 repeat-like protein</fullName>
    </recommendedName>
</protein>
<dbReference type="Gene3D" id="1.25.40.10">
    <property type="entry name" value="Tetratricopeptide repeat domain"/>
    <property type="match status" value="1"/>
</dbReference>
<keyword evidence="1 3" id="KW-0853">WD repeat</keyword>
<sequence length="1158" mass="128397">MTTLTPNITPIRAFEDHGDRVVAVAVFRSDERMVTGSYDGMLRLWDLETGVVLKKMKGHRSRVRAVAVSLDGKWIASGDESGELIAWHANTGELGQTINKAHDGWIFSLDFSPDSTALASGSSDTTTKIWKTSSWTQSDYLPNCGGIVRCVRYSAHGCLAIATNNHIRIHQSYNYSNVYPCLRTIGGGFDCSLAWTPDCKRLLSGGNGADPTIREWDTSTWQQAGGPWKGYFKNIHAISLNSSGTLLASASHDNRVCLWRLSDQRNIAIFKHSGEVNCVTFSANGKRILSGGVDKKISEWPTSEDALPEDGPKGGLMKEQATRQILAMNSTVRNACIAGDWPTAEKALNIDIEADANDHTAYANRAFVMARKSDWNQALQDAIQSLSIQPSLAGHISEGIALCGKKQVLAARISFDLASMFTNRELKTDHFLFLIKAEAILRIRELAACPNVDLVACYIVEAYLRVQLGKMALDSTRHNEAIEHFTAAANASTFFYKSSIHLTYDEFAVLFGWNLKSLWQTANQQQCYALFRAGSFKAAIESYQSIMDKIDDDMKVGLRAWFAEPWFEPDFWSGSPRFGPWFLRQPEPDRKTVLGSRSSQTVQFWFGLPEPFRTLIDFNFDNTCLDVRLSSSGFTLLINQATFSLFEGIPEVLFIEDRLQHCARLPFTGGGYVRRGQGGFWRDCVLRYAAEVRPAPIATSAQPITRHATCAYVDARHLTASPLTRLLFLPAGFCWLACHVSLAHCLSPSVSRPLSLTPLDATQSFNTMRVFGGFAHRAIEDIIWKNYHHFRPLTFGFDACASGLSQTILKSSPNHTGLILSVGLTMQVARDNLRLISGFSLLALAVECVLTNWSVFINTALIMWAFHFSENPAATSITIFSEAPATSASSAATEAEGYGVIIRSHKRATLGDLLNSDTTCLSPALYHNSLVSPSSQRPPPKFLEALDPTATIKDRAYQVIIQFVPLTFNPGNPEHIDNLEQENNWSQGVLTSARWVKPPEKCNNTQRVAHIMASFNDPNVANTSIRDGITLNKYRLQVKKNKREPIRCAKCQHYELANARTNQARYALPVNLKTTQAGTDPAQHSSANAQTSTPDNLKTQCPTSLPTTHGLKFKHPPKPNRSSGRNPHRNIRNPLNTRKTRSRDTFPPEEAVTPEAHT</sequence>
<dbReference type="Pfam" id="PF00400">
    <property type="entry name" value="WD40"/>
    <property type="match status" value="6"/>
</dbReference>
<gene>
    <name evidence="5" type="ORF">F5147DRAFT_781620</name>
</gene>
<dbReference type="Proteomes" id="UP000823399">
    <property type="component" value="Unassembled WGS sequence"/>
</dbReference>
<feature type="repeat" description="WD" evidence="3">
    <location>
        <begin position="14"/>
        <end position="55"/>
    </location>
</feature>